<name>A0ABU1WSJ8_9BURK</name>
<reference evidence="1 2" key="1">
    <citation type="submission" date="2023-07" db="EMBL/GenBank/DDBJ databases">
        <title>Sorghum-associated microbial communities from plants grown in Nebraska, USA.</title>
        <authorList>
            <person name="Schachtman D."/>
        </authorList>
    </citation>
    <scope>NUCLEOTIDE SEQUENCE [LARGE SCALE GENOMIC DNA]</scope>
    <source>
        <strain evidence="1 2">4249</strain>
    </source>
</reference>
<proteinExistence type="predicted"/>
<dbReference type="InterPro" id="IPR043519">
    <property type="entry name" value="NT_sf"/>
</dbReference>
<gene>
    <name evidence="1" type="ORF">J2W49_004025</name>
</gene>
<evidence type="ECO:0000313" key="2">
    <source>
        <dbReference type="Proteomes" id="UP001265700"/>
    </source>
</evidence>
<protein>
    <submittedName>
        <fullName evidence="1">Nucleotidyltransferase</fullName>
    </submittedName>
</protein>
<dbReference type="Gene3D" id="3.30.460.10">
    <property type="entry name" value="Beta Polymerase, domain 2"/>
    <property type="match status" value="1"/>
</dbReference>
<evidence type="ECO:0000313" key="1">
    <source>
        <dbReference type="EMBL" id="MDR7152049.1"/>
    </source>
</evidence>
<dbReference type="RefSeq" id="WP_310320404.1">
    <property type="nucleotide sequence ID" value="NZ_JAVDWU010000009.1"/>
</dbReference>
<dbReference type="Proteomes" id="UP001265700">
    <property type="component" value="Unassembled WGS sequence"/>
</dbReference>
<accession>A0ABU1WSJ8</accession>
<keyword evidence="2" id="KW-1185">Reference proteome</keyword>
<dbReference type="EMBL" id="JAVDWU010000009">
    <property type="protein sequence ID" value="MDR7152049.1"/>
    <property type="molecule type" value="Genomic_DNA"/>
</dbReference>
<comment type="caution">
    <text evidence="1">The sequence shown here is derived from an EMBL/GenBank/DDBJ whole genome shotgun (WGS) entry which is preliminary data.</text>
</comment>
<sequence>MKKNPLHIAELLSNKVQRVCSNALAVAIGGSHSTTQQDDQSDLDLVVLLEDGPLIEQSSLIAGVLLPLIEEPVQLVGGPSWKEGFGCRTSVLYPDGFKVEIFTVTADTTPVIDRVLRWKPLWGSNYLHAIQQSVRLRLTHERILAKAHFDTAYAHMSVCRHLARGELFAARHVLTSFVAIALALRLHELGQSYDTVTSYKRIVRDGLVDDFGVQAIQNGSRLIGGDAMDLRSCLQLLVACCWRSLKALGGTSEQSAHLQLQLRAVSEAPERWLEELV</sequence>
<organism evidence="1 2">
    <name type="scientific">Hydrogenophaga palleronii</name>
    <dbReference type="NCBI Taxonomy" id="65655"/>
    <lineage>
        <taxon>Bacteria</taxon>
        <taxon>Pseudomonadati</taxon>
        <taxon>Pseudomonadota</taxon>
        <taxon>Betaproteobacteria</taxon>
        <taxon>Burkholderiales</taxon>
        <taxon>Comamonadaceae</taxon>
        <taxon>Hydrogenophaga</taxon>
    </lineage>
</organism>